<dbReference type="PANTHER" id="PTHR31157:SF1">
    <property type="entry name" value="SCP DOMAIN-CONTAINING PROTEIN"/>
    <property type="match status" value="1"/>
</dbReference>
<keyword evidence="5" id="KW-1185">Reference proteome</keyword>
<dbReference type="CDD" id="cd05379">
    <property type="entry name" value="CAP_bacterial"/>
    <property type="match status" value="1"/>
</dbReference>
<evidence type="ECO:0000256" key="2">
    <source>
        <dbReference type="SAM" id="Phobius"/>
    </source>
</evidence>
<feature type="transmembrane region" description="Helical" evidence="2">
    <location>
        <begin position="21"/>
        <end position="44"/>
    </location>
</feature>
<dbReference type="Pfam" id="PF00188">
    <property type="entry name" value="CAP"/>
    <property type="match status" value="1"/>
</dbReference>
<reference evidence="4 5" key="1">
    <citation type="submission" date="2020-12" db="EMBL/GenBank/DDBJ databases">
        <title>Halosimplex halophilum sp. nov. and Halosimplex salinum sp. nov., two new members of the genus Halosimplex.</title>
        <authorList>
            <person name="Cui H.L."/>
        </authorList>
    </citation>
    <scope>NUCLEOTIDE SEQUENCE [LARGE SCALE GENOMIC DNA]</scope>
    <source>
        <strain evidence="4 5">YGH94</strain>
    </source>
</reference>
<dbReference type="SUPFAM" id="SSF55797">
    <property type="entry name" value="PR-1-like"/>
    <property type="match status" value="1"/>
</dbReference>
<evidence type="ECO:0000256" key="1">
    <source>
        <dbReference type="SAM" id="MobiDB-lite"/>
    </source>
</evidence>
<dbReference type="AlphaFoldDB" id="A0A7T3FYC7"/>
<proteinExistence type="predicted"/>
<keyword evidence="2" id="KW-0472">Membrane</keyword>
<keyword evidence="2" id="KW-0812">Transmembrane</keyword>
<dbReference type="EMBL" id="CP065856">
    <property type="protein sequence ID" value="QPV63034.1"/>
    <property type="molecule type" value="Genomic_DNA"/>
</dbReference>
<dbReference type="KEGG" id="hlt:I7X12_20365"/>
<feature type="region of interest" description="Disordered" evidence="1">
    <location>
        <begin position="45"/>
        <end position="89"/>
    </location>
</feature>
<dbReference type="Proteomes" id="UP000595001">
    <property type="component" value="Chromosome"/>
</dbReference>
<evidence type="ECO:0000259" key="3">
    <source>
        <dbReference type="Pfam" id="PF00188"/>
    </source>
</evidence>
<feature type="domain" description="SCP" evidence="3">
    <location>
        <begin position="111"/>
        <end position="257"/>
    </location>
</feature>
<keyword evidence="2" id="KW-1133">Transmembrane helix</keyword>
<dbReference type="InterPro" id="IPR035940">
    <property type="entry name" value="CAP_sf"/>
</dbReference>
<name>A0A7T3FYC7_9EURY</name>
<evidence type="ECO:0000313" key="5">
    <source>
        <dbReference type="Proteomes" id="UP000595001"/>
    </source>
</evidence>
<dbReference type="GeneID" id="60590900"/>
<gene>
    <name evidence="4" type="ORF">I7X12_20365</name>
</gene>
<dbReference type="OrthoDB" id="60683at2157"/>
<accession>A0A7T3FYC7</accession>
<sequence>MAHRRRRDALRTPGYLALASRSAVGVLLVVLALVVATAVGLGFLEPGGPGPASDVPNGAGPTMEDRPADPSATVVGGSDPVAVTDDGPTTVADARTAAEINTTRIERVIHDRVNEIRRGRGLEPLASDEELAEIATYYSRRMADEDFFAHTAPDGQTLLDRYDRFGYDCRVDTGGRRYVTGGENLAYTYAYTPVQTEGGVVSYDGNETRIARGIVEGWMNSPGHRENLLRPYWSREGIGVVLDPEGGQTQVIATQNFC</sequence>
<evidence type="ECO:0000313" key="4">
    <source>
        <dbReference type="EMBL" id="QPV63034.1"/>
    </source>
</evidence>
<dbReference type="PANTHER" id="PTHR31157">
    <property type="entry name" value="SCP DOMAIN-CONTAINING PROTEIN"/>
    <property type="match status" value="1"/>
</dbReference>
<dbReference type="RefSeq" id="WP_198061828.1">
    <property type="nucleotide sequence ID" value="NZ_CP065856.1"/>
</dbReference>
<protein>
    <submittedName>
        <fullName evidence="4">CAP domain-containing protein</fullName>
    </submittedName>
</protein>
<organism evidence="4 5">
    <name type="scientific">Halosimplex litoreum</name>
    <dbReference type="NCBI Taxonomy" id="1198301"/>
    <lineage>
        <taxon>Archaea</taxon>
        <taxon>Methanobacteriati</taxon>
        <taxon>Methanobacteriota</taxon>
        <taxon>Stenosarchaea group</taxon>
        <taxon>Halobacteria</taxon>
        <taxon>Halobacteriales</taxon>
        <taxon>Haloarculaceae</taxon>
        <taxon>Halosimplex</taxon>
    </lineage>
</organism>
<dbReference type="Gene3D" id="3.40.33.10">
    <property type="entry name" value="CAP"/>
    <property type="match status" value="1"/>
</dbReference>
<dbReference type="InterPro" id="IPR014044">
    <property type="entry name" value="CAP_dom"/>
</dbReference>